<proteinExistence type="predicted"/>
<dbReference type="InterPro" id="IPR049457">
    <property type="entry name" value="Emfourin"/>
</dbReference>
<sequence>MIIEISSSGGFGGIAAAGVKKRIDVDQQSAAVQQEICEYFEPRDLDQLASRSVRSRSADAMVYKITVTDPKDGQHVYSIPEDQLPPEMLDLIDSM</sequence>
<dbReference type="RefSeq" id="WP_101750816.1">
    <property type="nucleotide sequence ID" value="NZ_CP025430.1"/>
</dbReference>
<dbReference type="Pfam" id="PF20242">
    <property type="entry name" value="Emfourin"/>
    <property type="match status" value="1"/>
</dbReference>
<dbReference type="OrthoDB" id="7774671at2"/>
<dbReference type="Proteomes" id="UP000234530">
    <property type="component" value="Chromosome"/>
</dbReference>
<reference evidence="1 2" key="1">
    <citation type="journal article" date="2013" name="Antonie Van Leeuwenhoek">
        <title>Paracoccus zhejiangensis sp. nov., isolated from activated sludge in wastewater-treatment system.</title>
        <authorList>
            <person name="Wu Z.G."/>
            <person name="Zhang D.F."/>
            <person name="Liu Y.L."/>
            <person name="Wang F."/>
            <person name="Jiang X."/>
            <person name="Li C."/>
            <person name="Li S.P."/>
            <person name="Hong Q."/>
            <person name="Li W.J."/>
        </authorList>
    </citation>
    <scope>NUCLEOTIDE SEQUENCE [LARGE SCALE GENOMIC DNA]</scope>
    <source>
        <strain evidence="1 2">J6</strain>
    </source>
</reference>
<dbReference type="KEGG" id="pzh:CX676_00205"/>
<keyword evidence="2" id="KW-1185">Reference proteome</keyword>
<organism evidence="1 2">
    <name type="scientific">Paracoccus zhejiangensis</name>
    <dbReference type="NCBI Taxonomy" id="1077935"/>
    <lineage>
        <taxon>Bacteria</taxon>
        <taxon>Pseudomonadati</taxon>
        <taxon>Pseudomonadota</taxon>
        <taxon>Alphaproteobacteria</taxon>
        <taxon>Rhodobacterales</taxon>
        <taxon>Paracoccaceae</taxon>
        <taxon>Paracoccus</taxon>
    </lineage>
</organism>
<dbReference type="EMBL" id="CP025430">
    <property type="protein sequence ID" value="AUH62772.1"/>
    <property type="molecule type" value="Genomic_DNA"/>
</dbReference>
<dbReference type="AlphaFoldDB" id="A0A2H5ETZ7"/>
<evidence type="ECO:0000313" key="1">
    <source>
        <dbReference type="EMBL" id="AUH62772.1"/>
    </source>
</evidence>
<evidence type="ECO:0000313" key="2">
    <source>
        <dbReference type="Proteomes" id="UP000234530"/>
    </source>
</evidence>
<protein>
    <submittedName>
        <fullName evidence="1">Uncharacterized protein</fullName>
    </submittedName>
</protein>
<name>A0A2H5ETZ7_9RHOB</name>
<accession>A0A2H5ETZ7</accession>
<gene>
    <name evidence="1" type="ORF">CX676_00205</name>
</gene>